<dbReference type="Proteomes" id="UP000652763">
    <property type="component" value="Unassembled WGS sequence"/>
</dbReference>
<dbReference type="CDD" id="cd03230">
    <property type="entry name" value="ABC_DR_subfamily_A"/>
    <property type="match status" value="1"/>
</dbReference>
<dbReference type="SMART" id="SM00382">
    <property type="entry name" value="AAA"/>
    <property type="match status" value="1"/>
</dbReference>
<protein>
    <submittedName>
        <fullName evidence="8">ABC transporter ATP-binding protein</fullName>
    </submittedName>
</protein>
<dbReference type="EMBL" id="JACSQC010000004">
    <property type="protein sequence ID" value="MBD8044306.1"/>
    <property type="molecule type" value="Genomic_DNA"/>
</dbReference>
<organism evidence="8 9">
    <name type="scientific">Arthrobacter pullicola</name>
    <dbReference type="NCBI Taxonomy" id="2762224"/>
    <lineage>
        <taxon>Bacteria</taxon>
        <taxon>Bacillati</taxon>
        <taxon>Actinomycetota</taxon>
        <taxon>Actinomycetes</taxon>
        <taxon>Micrococcales</taxon>
        <taxon>Micrococcaceae</taxon>
        <taxon>Arthrobacter</taxon>
    </lineage>
</organism>
<gene>
    <name evidence="8" type="ORF">H9638_10860</name>
</gene>
<feature type="domain" description="ABC transporter" evidence="7">
    <location>
        <begin position="45"/>
        <end position="275"/>
    </location>
</feature>
<dbReference type="RefSeq" id="WP_191747181.1">
    <property type="nucleotide sequence ID" value="NZ_JACSQC010000004.1"/>
</dbReference>
<evidence type="ECO:0000256" key="5">
    <source>
        <dbReference type="ARBA" id="ARBA00023251"/>
    </source>
</evidence>
<dbReference type="GO" id="GO:0005524">
    <property type="term" value="F:ATP binding"/>
    <property type="evidence" value="ECO:0007669"/>
    <property type="project" value="UniProtKB-KW"/>
</dbReference>
<proteinExistence type="predicted"/>
<comment type="caution">
    <text evidence="8">The sequence shown here is derived from an EMBL/GenBank/DDBJ whole genome shotgun (WGS) entry which is preliminary data.</text>
</comment>
<dbReference type="Pfam" id="PF00005">
    <property type="entry name" value="ABC_tran"/>
    <property type="match status" value="1"/>
</dbReference>
<evidence type="ECO:0000256" key="1">
    <source>
        <dbReference type="ARBA" id="ARBA00004202"/>
    </source>
</evidence>
<accession>A0ABR8YJM4</accession>
<dbReference type="InterPro" id="IPR003439">
    <property type="entry name" value="ABC_transporter-like_ATP-bd"/>
</dbReference>
<keyword evidence="4 8" id="KW-0067">ATP-binding</keyword>
<keyword evidence="9" id="KW-1185">Reference proteome</keyword>
<dbReference type="SUPFAM" id="SSF52540">
    <property type="entry name" value="P-loop containing nucleoside triphosphate hydrolases"/>
    <property type="match status" value="1"/>
</dbReference>
<keyword evidence="3" id="KW-0547">Nucleotide-binding</keyword>
<dbReference type="PROSITE" id="PS50893">
    <property type="entry name" value="ABC_TRANSPORTER_2"/>
    <property type="match status" value="1"/>
</dbReference>
<dbReference type="InterPro" id="IPR003593">
    <property type="entry name" value="AAA+_ATPase"/>
</dbReference>
<evidence type="ECO:0000256" key="2">
    <source>
        <dbReference type="ARBA" id="ARBA00022448"/>
    </source>
</evidence>
<keyword evidence="5" id="KW-0046">Antibiotic resistance</keyword>
<evidence type="ECO:0000313" key="9">
    <source>
        <dbReference type="Proteomes" id="UP000652763"/>
    </source>
</evidence>
<feature type="region of interest" description="Disordered" evidence="6">
    <location>
        <begin position="1"/>
        <end position="41"/>
    </location>
</feature>
<keyword evidence="2" id="KW-0813">Transport</keyword>
<dbReference type="InterPro" id="IPR027417">
    <property type="entry name" value="P-loop_NTPase"/>
</dbReference>
<feature type="compositionally biased region" description="Low complexity" evidence="6">
    <location>
        <begin position="13"/>
        <end position="41"/>
    </location>
</feature>
<reference evidence="8 9" key="1">
    <citation type="submission" date="2020-08" db="EMBL/GenBank/DDBJ databases">
        <title>A Genomic Blueprint of the Chicken Gut Microbiome.</title>
        <authorList>
            <person name="Gilroy R."/>
            <person name="Ravi A."/>
            <person name="Getino M."/>
            <person name="Pursley I."/>
            <person name="Horton D.L."/>
            <person name="Alikhan N.-F."/>
            <person name="Baker D."/>
            <person name="Gharbi K."/>
            <person name="Hall N."/>
            <person name="Watson M."/>
            <person name="Adriaenssens E.M."/>
            <person name="Foster-Nyarko E."/>
            <person name="Jarju S."/>
            <person name="Secka A."/>
            <person name="Antonio M."/>
            <person name="Oren A."/>
            <person name="Chaudhuri R."/>
            <person name="La Ragione R.M."/>
            <person name="Hildebrand F."/>
            <person name="Pallen M.J."/>
        </authorList>
    </citation>
    <scope>NUCLEOTIDE SEQUENCE [LARGE SCALE GENOMIC DNA]</scope>
    <source>
        <strain evidence="8 9">Sa2BUA2</strain>
    </source>
</reference>
<comment type="subcellular location">
    <subcellularLocation>
        <location evidence="1">Cell membrane</location>
        <topology evidence="1">Peripheral membrane protein</topology>
    </subcellularLocation>
</comment>
<evidence type="ECO:0000256" key="6">
    <source>
        <dbReference type="SAM" id="MobiDB-lite"/>
    </source>
</evidence>
<sequence length="291" mass="30152">MSETPERPTPQNGPASLPVQAAAAPPQAAPGAPGADPAPTQAPALAIRGLAKRFGEKIAVNGINLDVPAGSFYGLVGPNGAGKTTALSMATGLMRPDYGQVWVHGVDVWARPLEAKRIMGVLPDGVRLFDRLTGEQLVTYAGLLRGMDRETVAARVADLLAALDLTADAGTLVVDYSAGMTKKISLASALIHAPRLLVLDEPFEAVDPVSAANIRDILSSYVSSGGTVIVSSHVMDLVQRMCDHVAVVAGGNVLAAGTVDEVRAGRSLEETFVELVGGRSTSEGLAWLRTS</sequence>
<dbReference type="InterPro" id="IPR050763">
    <property type="entry name" value="ABC_transporter_ATP-binding"/>
</dbReference>
<dbReference type="PANTHER" id="PTHR42711">
    <property type="entry name" value="ABC TRANSPORTER ATP-BINDING PROTEIN"/>
    <property type="match status" value="1"/>
</dbReference>
<evidence type="ECO:0000256" key="4">
    <source>
        <dbReference type="ARBA" id="ARBA00022840"/>
    </source>
</evidence>
<evidence type="ECO:0000259" key="7">
    <source>
        <dbReference type="PROSITE" id="PS50893"/>
    </source>
</evidence>
<dbReference type="Gene3D" id="3.40.50.300">
    <property type="entry name" value="P-loop containing nucleotide triphosphate hydrolases"/>
    <property type="match status" value="1"/>
</dbReference>
<evidence type="ECO:0000313" key="8">
    <source>
        <dbReference type="EMBL" id="MBD8044306.1"/>
    </source>
</evidence>
<dbReference type="PANTHER" id="PTHR42711:SF19">
    <property type="entry name" value="DOXORUBICIN RESISTANCE ATP-BINDING PROTEIN DRRA"/>
    <property type="match status" value="1"/>
</dbReference>
<evidence type="ECO:0000256" key="3">
    <source>
        <dbReference type="ARBA" id="ARBA00022741"/>
    </source>
</evidence>
<name>A0ABR8YJM4_9MICC</name>